<evidence type="ECO:0000256" key="2">
    <source>
        <dbReference type="ARBA" id="ARBA00023002"/>
    </source>
</evidence>
<reference evidence="3" key="1">
    <citation type="submission" date="2022-01" db="EMBL/GenBank/DDBJ databases">
        <title>Paenibacillus spongiae sp. nov., isolated from marine sponge.</title>
        <authorList>
            <person name="Li Z."/>
            <person name="Zhang M."/>
        </authorList>
    </citation>
    <scope>NUCLEOTIDE SEQUENCE</scope>
    <source>
        <strain evidence="3">PHS-Z3</strain>
    </source>
</reference>
<comment type="similarity">
    <text evidence="1">Belongs to the short-chain dehydrogenases/reductases (SDR) family.</text>
</comment>
<dbReference type="InterPro" id="IPR020904">
    <property type="entry name" value="Sc_DH/Rdtase_CS"/>
</dbReference>
<dbReference type="PRINTS" id="PR00080">
    <property type="entry name" value="SDRFAMILY"/>
</dbReference>
<sequence length="248" mass="27159">MRLQSKVAIITGGASGIGRETCRLFAREGAKVAVIDVNEQQGMQTVDLIKESGGEAFFVRCDVSKEDDVIRMAARVVERYRKIDVLFNNATWYTIAAATEMPLADWQKTLDINLTGPFLCCKYVLPEMMKNGGSIINTSSVGGTSAFYKHPAYNAAKAGVNLLTKNLALDYGKHQVRVNCISPGIIETPLTQQDLQDPERAAKLMERCFTGRIGQPADIAYAALYLASDESTFVTGSNMMVDNGWTAR</sequence>
<name>A0ABY5SG48_9BACL</name>
<gene>
    <name evidence="3" type="ORF">L1F29_14490</name>
</gene>
<dbReference type="NCBIfam" id="NF005559">
    <property type="entry name" value="PRK07231.1"/>
    <property type="match status" value="1"/>
</dbReference>
<dbReference type="PRINTS" id="PR00081">
    <property type="entry name" value="GDHRDH"/>
</dbReference>
<dbReference type="InterPro" id="IPR036291">
    <property type="entry name" value="NAD(P)-bd_dom_sf"/>
</dbReference>
<dbReference type="SUPFAM" id="SSF51735">
    <property type="entry name" value="NAD(P)-binding Rossmann-fold domains"/>
    <property type="match status" value="1"/>
</dbReference>
<dbReference type="EMBL" id="CP091430">
    <property type="protein sequence ID" value="UVI32964.1"/>
    <property type="molecule type" value="Genomic_DNA"/>
</dbReference>
<dbReference type="CDD" id="cd05233">
    <property type="entry name" value="SDR_c"/>
    <property type="match status" value="1"/>
</dbReference>
<dbReference type="RefSeq" id="WP_258389015.1">
    <property type="nucleotide sequence ID" value="NZ_CP091430.1"/>
</dbReference>
<dbReference type="InterPro" id="IPR002347">
    <property type="entry name" value="SDR_fam"/>
</dbReference>
<dbReference type="PANTHER" id="PTHR24321:SF8">
    <property type="entry name" value="ESTRADIOL 17-BETA-DEHYDROGENASE 8-RELATED"/>
    <property type="match status" value="1"/>
</dbReference>
<keyword evidence="2" id="KW-0560">Oxidoreductase</keyword>
<dbReference type="Proteomes" id="UP001057877">
    <property type="component" value="Chromosome"/>
</dbReference>
<dbReference type="PANTHER" id="PTHR24321">
    <property type="entry name" value="DEHYDROGENASES, SHORT CHAIN"/>
    <property type="match status" value="1"/>
</dbReference>
<evidence type="ECO:0000313" key="3">
    <source>
        <dbReference type="EMBL" id="UVI32964.1"/>
    </source>
</evidence>
<keyword evidence="4" id="KW-1185">Reference proteome</keyword>
<accession>A0ABY5SG48</accession>
<organism evidence="3 4">
    <name type="scientific">Paenibacillus spongiae</name>
    <dbReference type="NCBI Taxonomy" id="2909671"/>
    <lineage>
        <taxon>Bacteria</taxon>
        <taxon>Bacillati</taxon>
        <taxon>Bacillota</taxon>
        <taxon>Bacilli</taxon>
        <taxon>Bacillales</taxon>
        <taxon>Paenibacillaceae</taxon>
        <taxon>Paenibacillus</taxon>
    </lineage>
</organism>
<protein>
    <submittedName>
        <fullName evidence="3">SDR family oxidoreductase</fullName>
    </submittedName>
</protein>
<dbReference type="Gene3D" id="3.40.50.720">
    <property type="entry name" value="NAD(P)-binding Rossmann-like Domain"/>
    <property type="match status" value="1"/>
</dbReference>
<evidence type="ECO:0000256" key="1">
    <source>
        <dbReference type="ARBA" id="ARBA00006484"/>
    </source>
</evidence>
<evidence type="ECO:0000313" key="4">
    <source>
        <dbReference type="Proteomes" id="UP001057877"/>
    </source>
</evidence>
<dbReference type="Pfam" id="PF13561">
    <property type="entry name" value="adh_short_C2"/>
    <property type="match status" value="1"/>
</dbReference>
<proteinExistence type="inferred from homology"/>
<dbReference type="PROSITE" id="PS00061">
    <property type="entry name" value="ADH_SHORT"/>
    <property type="match status" value="1"/>
</dbReference>